<sequence length="105" mass="11651">MDLENFAKLRGLNQAYIASNSGFIDSLLNSEQGAEIRKTVFTKRLQFDTTPELYAEVENICQLLGCSKREFLELAVLHGLDKAEQVFGAAFKDATGREFGTVEGD</sequence>
<keyword evidence="1" id="KW-0614">Plasmid</keyword>
<reference evidence="1" key="1">
    <citation type="submission" date="2015-06" db="EMBL/GenBank/DDBJ databases">
        <authorList>
            <person name="Joergensen T."/>
        </authorList>
    </citation>
    <scope>NUCLEOTIDE SEQUENCE</scope>
    <source>
        <plasmid evidence="1">pRGRH0652</plasmid>
    </source>
</reference>
<dbReference type="AlphaFoldDB" id="A0A0H5Q2B6"/>
<proteinExistence type="predicted"/>
<dbReference type="EMBL" id="LN853277">
    <property type="protein sequence ID" value="CRY95520.1"/>
    <property type="molecule type" value="Genomic_DNA"/>
</dbReference>
<accession>A0A0H5Q2B6</accession>
<protein>
    <submittedName>
        <fullName evidence="1">Uncharacterized protein</fullName>
    </submittedName>
</protein>
<name>A0A0H5Q2B6_9ZZZZ</name>
<reference evidence="1" key="2">
    <citation type="submission" date="2015-07" db="EMBL/GenBank/DDBJ databases">
        <title>Plasmids, circular viruses and viroids from rat gut.</title>
        <authorList>
            <person name="Jorgensen T.J."/>
            <person name="Hansen M.A."/>
            <person name="Xu Z."/>
            <person name="Tabak M.A."/>
            <person name="Sorensen S.J."/>
            <person name="Hansen L.H."/>
        </authorList>
    </citation>
    <scope>NUCLEOTIDE SEQUENCE</scope>
    <source>
        <plasmid evidence="1">pRGRH0652</plasmid>
    </source>
</reference>
<evidence type="ECO:0000313" key="1">
    <source>
        <dbReference type="EMBL" id="CRY95520.1"/>
    </source>
</evidence>
<geneLocation type="plasmid" evidence="1">
    <name>pRGRH0652</name>
</geneLocation>
<organism evidence="1">
    <name type="scientific">uncultured prokaryote</name>
    <dbReference type="NCBI Taxonomy" id="198431"/>
    <lineage>
        <taxon>unclassified sequences</taxon>
        <taxon>environmental samples</taxon>
    </lineage>
</organism>